<reference evidence="1 2" key="1">
    <citation type="journal article" date="2015" name="Proc. Natl. Acad. Sci. U.S.A.">
        <title>The resurrection genome of Boea hygrometrica: A blueprint for survival of dehydration.</title>
        <authorList>
            <person name="Xiao L."/>
            <person name="Yang G."/>
            <person name="Zhang L."/>
            <person name="Yang X."/>
            <person name="Zhao S."/>
            <person name="Ji Z."/>
            <person name="Zhou Q."/>
            <person name="Hu M."/>
            <person name="Wang Y."/>
            <person name="Chen M."/>
            <person name="Xu Y."/>
            <person name="Jin H."/>
            <person name="Xiao X."/>
            <person name="Hu G."/>
            <person name="Bao F."/>
            <person name="Hu Y."/>
            <person name="Wan P."/>
            <person name="Li L."/>
            <person name="Deng X."/>
            <person name="Kuang T."/>
            <person name="Xiang C."/>
            <person name="Zhu J.K."/>
            <person name="Oliver M.J."/>
            <person name="He Y."/>
        </authorList>
    </citation>
    <scope>NUCLEOTIDE SEQUENCE [LARGE SCALE GENOMIC DNA]</scope>
    <source>
        <strain evidence="2">cv. XS01</strain>
    </source>
</reference>
<dbReference type="AlphaFoldDB" id="A0A2Z7A150"/>
<name>A0A2Z7A150_9LAMI</name>
<evidence type="ECO:0000313" key="2">
    <source>
        <dbReference type="Proteomes" id="UP000250235"/>
    </source>
</evidence>
<gene>
    <name evidence="1" type="ORF">F511_46176</name>
</gene>
<keyword evidence="2" id="KW-1185">Reference proteome</keyword>
<evidence type="ECO:0000313" key="1">
    <source>
        <dbReference type="EMBL" id="KZT76798.1"/>
    </source>
</evidence>
<proteinExistence type="predicted"/>
<accession>A0A2Z7A150</accession>
<sequence length="70" mass="7500">MVGDGQRCSRPSDAAGRTIARMVAHDVDVKRRSCSGRARALAAHVMLAPPCVLQWWPPAGRRSGESPAMS</sequence>
<organism evidence="1 2">
    <name type="scientific">Dorcoceras hygrometricum</name>
    <dbReference type="NCBI Taxonomy" id="472368"/>
    <lineage>
        <taxon>Eukaryota</taxon>
        <taxon>Viridiplantae</taxon>
        <taxon>Streptophyta</taxon>
        <taxon>Embryophyta</taxon>
        <taxon>Tracheophyta</taxon>
        <taxon>Spermatophyta</taxon>
        <taxon>Magnoliopsida</taxon>
        <taxon>eudicotyledons</taxon>
        <taxon>Gunneridae</taxon>
        <taxon>Pentapetalae</taxon>
        <taxon>asterids</taxon>
        <taxon>lamiids</taxon>
        <taxon>Lamiales</taxon>
        <taxon>Gesneriaceae</taxon>
        <taxon>Didymocarpoideae</taxon>
        <taxon>Trichosporeae</taxon>
        <taxon>Loxocarpinae</taxon>
        <taxon>Dorcoceras</taxon>
    </lineage>
</organism>
<dbReference type="Proteomes" id="UP000250235">
    <property type="component" value="Unassembled WGS sequence"/>
</dbReference>
<protein>
    <submittedName>
        <fullName evidence="1">Uncharacterized protein</fullName>
    </submittedName>
</protein>
<dbReference type="EMBL" id="KV092641">
    <property type="protein sequence ID" value="KZT76798.1"/>
    <property type="molecule type" value="Genomic_DNA"/>
</dbReference>